<feature type="transmembrane region" description="Helical" evidence="2">
    <location>
        <begin position="146"/>
        <end position="167"/>
    </location>
</feature>
<dbReference type="Proteomes" id="UP000023152">
    <property type="component" value="Unassembled WGS sequence"/>
</dbReference>
<name>X6NPU0_RETFI</name>
<keyword evidence="4" id="KW-1185">Reference proteome</keyword>
<dbReference type="EMBL" id="ASPP01007076">
    <property type="protein sequence ID" value="ETO27729.1"/>
    <property type="molecule type" value="Genomic_DNA"/>
</dbReference>
<reference evidence="3 4" key="1">
    <citation type="journal article" date="2013" name="Curr. Biol.">
        <title>The Genome of the Foraminiferan Reticulomyxa filosa.</title>
        <authorList>
            <person name="Glockner G."/>
            <person name="Hulsmann N."/>
            <person name="Schleicher M."/>
            <person name="Noegel A.A."/>
            <person name="Eichinger L."/>
            <person name="Gallinger C."/>
            <person name="Pawlowski J."/>
            <person name="Sierra R."/>
            <person name="Euteneuer U."/>
            <person name="Pillet L."/>
            <person name="Moustafa A."/>
            <person name="Platzer M."/>
            <person name="Groth M."/>
            <person name="Szafranski K."/>
            <person name="Schliwa M."/>
        </authorList>
    </citation>
    <scope>NUCLEOTIDE SEQUENCE [LARGE SCALE GENOMIC DNA]</scope>
</reference>
<sequence>CNHNNVMAMTPMFANPSPSHNTPFLWMDPMVSAASREQHPADKDRDRDRDRGRDRDRDRDRDRNYDHKKKDKEKDKEKGKEKHSAHHKKKKEPAKQISFRKWFEEEFKEHAMDNCLEILIENGINTLATFKMLHLHHLDHIPDIKIGLLFFFSLCLPCLYCNVLHIVGALLHRPQNCTVRQIAKIKRTAINILFRAVGFFDIFFL</sequence>
<feature type="compositionally biased region" description="Basic residues" evidence="1">
    <location>
        <begin position="83"/>
        <end position="92"/>
    </location>
</feature>
<keyword evidence="2" id="KW-0812">Transmembrane</keyword>
<feature type="compositionally biased region" description="Basic and acidic residues" evidence="1">
    <location>
        <begin position="72"/>
        <end position="82"/>
    </location>
</feature>
<feature type="region of interest" description="Disordered" evidence="1">
    <location>
        <begin position="29"/>
        <end position="94"/>
    </location>
</feature>
<keyword evidence="2" id="KW-1133">Transmembrane helix</keyword>
<evidence type="ECO:0000313" key="3">
    <source>
        <dbReference type="EMBL" id="ETO27729.1"/>
    </source>
</evidence>
<accession>X6NPU0</accession>
<evidence type="ECO:0000256" key="2">
    <source>
        <dbReference type="SAM" id="Phobius"/>
    </source>
</evidence>
<proteinExistence type="predicted"/>
<evidence type="ECO:0000256" key="1">
    <source>
        <dbReference type="SAM" id="MobiDB-lite"/>
    </source>
</evidence>
<feature type="compositionally biased region" description="Basic and acidic residues" evidence="1">
    <location>
        <begin position="36"/>
        <end position="65"/>
    </location>
</feature>
<protein>
    <submittedName>
        <fullName evidence="3">Uncharacterized protein</fullName>
    </submittedName>
</protein>
<dbReference type="AlphaFoldDB" id="X6NPU0"/>
<comment type="caution">
    <text evidence="3">The sequence shown here is derived from an EMBL/GenBank/DDBJ whole genome shotgun (WGS) entry which is preliminary data.</text>
</comment>
<gene>
    <name evidence="3" type="ORF">RFI_09403</name>
</gene>
<feature type="non-terminal residue" evidence="3">
    <location>
        <position position="1"/>
    </location>
</feature>
<organism evidence="3 4">
    <name type="scientific">Reticulomyxa filosa</name>
    <dbReference type="NCBI Taxonomy" id="46433"/>
    <lineage>
        <taxon>Eukaryota</taxon>
        <taxon>Sar</taxon>
        <taxon>Rhizaria</taxon>
        <taxon>Retaria</taxon>
        <taxon>Foraminifera</taxon>
        <taxon>Monothalamids</taxon>
        <taxon>Reticulomyxidae</taxon>
        <taxon>Reticulomyxa</taxon>
    </lineage>
</organism>
<evidence type="ECO:0000313" key="4">
    <source>
        <dbReference type="Proteomes" id="UP000023152"/>
    </source>
</evidence>
<keyword evidence="2" id="KW-0472">Membrane</keyword>